<sequence>MSDGKNLVTINIDKSEILLICKEKIEKLLDELDNEYVFWDTAELKKRTCMSWNSIQDTFFSDDRFPKYKIGGKWYYPVKETRSFLEKWLSEQIQ</sequence>
<reference evidence="1 2" key="1">
    <citation type="submission" date="2016-11" db="EMBL/GenBank/DDBJ databases">
        <title>Paenibacillus species isolates.</title>
        <authorList>
            <person name="Beno S.M."/>
        </authorList>
    </citation>
    <scope>NUCLEOTIDE SEQUENCE [LARGE SCALE GENOMIC DNA]</scope>
    <source>
        <strain evidence="1 2">FSL H7-0433</strain>
    </source>
</reference>
<comment type="caution">
    <text evidence="1">The sequence shown here is derived from an EMBL/GenBank/DDBJ whole genome shotgun (WGS) entry which is preliminary data.</text>
</comment>
<accession>A0ABX3GE32</accession>
<organism evidence="1 2">
    <name type="scientific">Paenibacillus odorifer</name>
    <dbReference type="NCBI Taxonomy" id="189426"/>
    <lineage>
        <taxon>Bacteria</taxon>
        <taxon>Bacillati</taxon>
        <taxon>Bacillota</taxon>
        <taxon>Bacilli</taxon>
        <taxon>Bacillales</taxon>
        <taxon>Paenibacillaceae</taxon>
        <taxon>Paenibacillus</taxon>
    </lineage>
</organism>
<name>A0ABX3GE32_9BACL</name>
<gene>
    <name evidence="1" type="ORF">BSO21_34235</name>
</gene>
<evidence type="ECO:0000313" key="1">
    <source>
        <dbReference type="EMBL" id="OMC92954.1"/>
    </source>
</evidence>
<proteinExistence type="predicted"/>
<evidence type="ECO:0000313" key="2">
    <source>
        <dbReference type="Proteomes" id="UP000187158"/>
    </source>
</evidence>
<dbReference type="Proteomes" id="UP000187158">
    <property type="component" value="Unassembled WGS sequence"/>
</dbReference>
<dbReference type="RefSeq" id="WP_076221094.1">
    <property type="nucleotide sequence ID" value="NZ_MPVP01000694.1"/>
</dbReference>
<dbReference type="EMBL" id="MPVP01000694">
    <property type="protein sequence ID" value="OMC92954.1"/>
    <property type="molecule type" value="Genomic_DNA"/>
</dbReference>
<protein>
    <submittedName>
        <fullName evidence="1">Group-specific protein</fullName>
    </submittedName>
</protein>
<keyword evidence="2" id="KW-1185">Reference proteome</keyword>